<dbReference type="EMBL" id="NESQ01000566">
    <property type="protein sequence ID" value="PUU72339.1"/>
    <property type="molecule type" value="Genomic_DNA"/>
</dbReference>
<gene>
    <name evidence="2" type="ORF">B9Z19DRAFT_688006</name>
</gene>
<dbReference type="Proteomes" id="UP000244722">
    <property type="component" value="Unassembled WGS sequence"/>
</dbReference>
<feature type="compositionally biased region" description="Basic and acidic residues" evidence="1">
    <location>
        <begin position="39"/>
        <end position="48"/>
    </location>
</feature>
<protein>
    <submittedName>
        <fullName evidence="2">Uncharacterized protein</fullName>
    </submittedName>
</protein>
<reference evidence="2 3" key="1">
    <citation type="submission" date="2017-04" db="EMBL/GenBank/DDBJ databases">
        <title>Draft genome sequence of Tuber borchii Vittad., a whitish edible truffle.</title>
        <authorList>
            <consortium name="DOE Joint Genome Institute"/>
            <person name="Murat C."/>
            <person name="Kuo A."/>
            <person name="Barry K.W."/>
            <person name="Clum A."/>
            <person name="Dockter R.B."/>
            <person name="Fauchery L."/>
            <person name="Iotti M."/>
            <person name="Kohler A."/>
            <person name="Labutti K."/>
            <person name="Lindquist E.A."/>
            <person name="Lipzen A."/>
            <person name="Ohm R.A."/>
            <person name="Wang M."/>
            <person name="Grigoriev I.V."/>
            <person name="Zambonelli A."/>
            <person name="Martin F.M."/>
        </authorList>
    </citation>
    <scope>NUCLEOTIDE SEQUENCE [LARGE SCALE GENOMIC DNA]</scope>
    <source>
        <strain evidence="2 3">Tbo3840</strain>
    </source>
</reference>
<name>A0A2T6ZA47_TUBBO</name>
<evidence type="ECO:0000256" key="1">
    <source>
        <dbReference type="SAM" id="MobiDB-lite"/>
    </source>
</evidence>
<sequence length="144" mass="16191">MRRREIGRFVSWSWAKYCSTSHMAPSSAGVLGKDRAKHKPDGDRDSNDTRNPPGGKDKRRVAPTTATKPTTIFAKVLFQWSSIIQKGKSGTILLVTPPRMLLYYFNPTANLRGISIRRIHSCDGQQAELQNITSRRDGGLSREY</sequence>
<dbReference type="AlphaFoldDB" id="A0A2T6ZA47"/>
<feature type="region of interest" description="Disordered" evidence="1">
    <location>
        <begin position="23"/>
        <end position="66"/>
    </location>
</feature>
<accession>A0A2T6ZA47</accession>
<evidence type="ECO:0000313" key="3">
    <source>
        <dbReference type="Proteomes" id="UP000244722"/>
    </source>
</evidence>
<evidence type="ECO:0000313" key="2">
    <source>
        <dbReference type="EMBL" id="PUU72339.1"/>
    </source>
</evidence>
<organism evidence="2 3">
    <name type="scientific">Tuber borchii</name>
    <name type="common">White truffle</name>
    <dbReference type="NCBI Taxonomy" id="42251"/>
    <lineage>
        <taxon>Eukaryota</taxon>
        <taxon>Fungi</taxon>
        <taxon>Dikarya</taxon>
        <taxon>Ascomycota</taxon>
        <taxon>Pezizomycotina</taxon>
        <taxon>Pezizomycetes</taxon>
        <taxon>Pezizales</taxon>
        <taxon>Tuberaceae</taxon>
        <taxon>Tuber</taxon>
    </lineage>
</organism>
<keyword evidence="3" id="KW-1185">Reference proteome</keyword>
<comment type="caution">
    <text evidence="2">The sequence shown here is derived from an EMBL/GenBank/DDBJ whole genome shotgun (WGS) entry which is preliminary data.</text>
</comment>
<proteinExistence type="predicted"/>